<name>A0A098QU66_9SPIO</name>
<evidence type="ECO:0000313" key="1">
    <source>
        <dbReference type="EMBL" id="KGE70928.1"/>
    </source>
</evidence>
<dbReference type="AlphaFoldDB" id="A0A098QU66"/>
<protein>
    <submittedName>
        <fullName evidence="1">Uncharacterized protein</fullName>
    </submittedName>
</protein>
<comment type="caution">
    <text evidence="1">The sequence shown here is derived from an EMBL/GenBank/DDBJ whole genome shotgun (WGS) entry which is preliminary data.</text>
</comment>
<keyword evidence="2" id="KW-1185">Reference proteome</keyword>
<reference evidence="1 2" key="1">
    <citation type="submission" date="2014-05" db="EMBL/GenBank/DDBJ databases">
        <title>De novo Genome Sequence of Spirocheata sp.</title>
        <authorList>
            <person name="Shivani Y."/>
            <person name="Subhash Y."/>
            <person name="Tushar L."/>
            <person name="Sasikala C."/>
            <person name="Ramana C.V."/>
        </authorList>
    </citation>
    <scope>NUCLEOTIDE SEQUENCE [LARGE SCALE GENOMIC DNA]</scope>
    <source>
        <strain evidence="1 2">JC230</strain>
    </source>
</reference>
<accession>A0A098QU66</accession>
<gene>
    <name evidence="1" type="ORF">DC28_13370</name>
</gene>
<evidence type="ECO:0000313" key="2">
    <source>
        <dbReference type="Proteomes" id="UP000029692"/>
    </source>
</evidence>
<organism evidence="1 2">
    <name type="scientific">Spirochaeta lutea</name>
    <dbReference type="NCBI Taxonomy" id="1480694"/>
    <lineage>
        <taxon>Bacteria</taxon>
        <taxon>Pseudomonadati</taxon>
        <taxon>Spirochaetota</taxon>
        <taxon>Spirochaetia</taxon>
        <taxon>Spirochaetales</taxon>
        <taxon>Spirochaetaceae</taxon>
        <taxon>Spirochaeta</taxon>
    </lineage>
</organism>
<dbReference type="EMBL" id="JNUP01000071">
    <property type="protein sequence ID" value="KGE70928.1"/>
    <property type="molecule type" value="Genomic_DNA"/>
</dbReference>
<proteinExistence type="predicted"/>
<dbReference type="Proteomes" id="UP000029692">
    <property type="component" value="Unassembled WGS sequence"/>
</dbReference>
<sequence>MLVVTGCSLVESPGGSGDLVLSLPDSPAGAVSRATEPDYTKAVVLLVRGSSYLSLNESTRYQNTTRTAARKEYAKGAEVALKGLPVGTYGLIVSLVNAEGATVGYDRVSFTIRAGEVTTATAALYRQKVQIVAAGKNTAFVSGVEIQGTEYWVSEDGVLWVDGAPASAQPSFANSDATLSGIVRGYTWESGEWVPEAWLLVDNLGIVPLRNGEYLYSFSENLESTDDVQSIESAEVVLFDTRNLNDAGLSEDREPFEDTMVVAVLQGSKTLAITYLMEGEATPGSWIGFGEILGATEGLEDILGSTNLIKSGIISESYVAVSTPLNDFFFTYEDIAENLDTFESLGGEGESFDVGSILANFSGYGFFNGTALAGRQVGDMIQTGTGSSERLYVFVPASNTAKSGIYTRLVSASDWTLVSGTEGLRRVRFTKSPQGRVVARNAEGDLLRSVIQLDGTGLKTQVPFYAGLPDVAAGVFWDGEVLAILGAKGVRRVSFQ</sequence>